<dbReference type="SUPFAM" id="SSF53474">
    <property type="entry name" value="alpha/beta-Hydrolases"/>
    <property type="match status" value="1"/>
</dbReference>
<evidence type="ECO:0000313" key="5">
    <source>
        <dbReference type="EMBL" id="ACI97780.1"/>
    </source>
</evidence>
<dbReference type="eggNOG" id="COG2819">
    <property type="taxonomic scope" value="Bacteria"/>
</dbReference>
<dbReference type="Proteomes" id="UP000001591">
    <property type="component" value="Chromosome"/>
</dbReference>
<evidence type="ECO:0000256" key="2">
    <source>
        <dbReference type="ARBA" id="ARBA00022801"/>
    </source>
</evidence>
<dbReference type="GO" id="GO:0016788">
    <property type="term" value="F:hydrolase activity, acting on ester bonds"/>
    <property type="evidence" value="ECO:0007669"/>
    <property type="project" value="TreeGrafter"/>
</dbReference>
<dbReference type="RefSeq" id="WP_012565571.1">
    <property type="nucleotide sequence ID" value="NC_011420.2"/>
</dbReference>
<feature type="signal peptide" evidence="4">
    <location>
        <begin position="1"/>
        <end position="27"/>
    </location>
</feature>
<sequence>MDIASLPDRRSVLGGLAALLAAGPAIAQPDLSRPMDPTIADRGSTFYRFERIGLVSRDGGRRYRVTVGVPRRPAPAAGYPVLHMLDGNAALGVLTEPLLEDLDRGGPPVLVAIGYETDRRFDVVARAFDYTPPTSLSGETWENRERGRRGGGADAFLDLIEAEIKPRVGALAAVDPARQALWGHSYGGLFTLHCLFTRPDRFSTYIAASPSLWWQDGFILSEEARFTGAPARLLLTRGGAEGLRREGRRREGPRPDGGADAVRQAPPPGREGFPADALPQMAARLRALPDLSVDVIEFPGLSHGEALAASLPPALRFAAGFAGGVK</sequence>
<dbReference type="HOGENOM" id="CLU_039834_3_2_5"/>
<dbReference type="PANTHER" id="PTHR40841:SF2">
    <property type="entry name" value="SIDEROPHORE-DEGRADING ESTERASE (EUROFUNG)"/>
    <property type="match status" value="1"/>
</dbReference>
<dbReference type="InterPro" id="IPR052558">
    <property type="entry name" value="Siderophore_Hydrolase_D"/>
</dbReference>
<evidence type="ECO:0000256" key="1">
    <source>
        <dbReference type="ARBA" id="ARBA00005622"/>
    </source>
</evidence>
<dbReference type="ESTHER" id="rhocs-b6iqp4">
    <property type="family name" value="A85-IroE-IroD-Fes-Yiel"/>
</dbReference>
<organism evidence="5 6">
    <name type="scientific">Rhodospirillum centenum (strain ATCC 51521 / SW)</name>
    <dbReference type="NCBI Taxonomy" id="414684"/>
    <lineage>
        <taxon>Bacteria</taxon>
        <taxon>Pseudomonadati</taxon>
        <taxon>Pseudomonadota</taxon>
        <taxon>Alphaproteobacteria</taxon>
        <taxon>Rhodospirillales</taxon>
        <taxon>Rhodospirillaceae</taxon>
        <taxon>Rhodospirillum</taxon>
    </lineage>
</organism>
<evidence type="ECO:0000313" key="6">
    <source>
        <dbReference type="Proteomes" id="UP000001591"/>
    </source>
</evidence>
<dbReference type="AlphaFoldDB" id="B6IQP4"/>
<feature type="compositionally biased region" description="Basic and acidic residues" evidence="3">
    <location>
        <begin position="242"/>
        <end position="254"/>
    </location>
</feature>
<comment type="similarity">
    <text evidence="1">Belongs to the esterase D family.</text>
</comment>
<dbReference type="InterPro" id="IPR029058">
    <property type="entry name" value="AB_hydrolase_fold"/>
</dbReference>
<feature type="chain" id="PRO_5002846734" description="Acyl-CoA:diacylglycerol acyltransferase" evidence="4">
    <location>
        <begin position="28"/>
        <end position="326"/>
    </location>
</feature>
<accession>B6IQP4</accession>
<evidence type="ECO:0000256" key="3">
    <source>
        <dbReference type="SAM" id="MobiDB-lite"/>
    </source>
</evidence>
<keyword evidence="2" id="KW-0378">Hydrolase</keyword>
<dbReference type="PANTHER" id="PTHR40841">
    <property type="entry name" value="SIDEROPHORE TRIACETYLFUSARININE C ESTERASE"/>
    <property type="match status" value="1"/>
</dbReference>
<dbReference type="Pfam" id="PF00756">
    <property type="entry name" value="Esterase"/>
    <property type="match status" value="1"/>
</dbReference>
<feature type="region of interest" description="Disordered" evidence="3">
    <location>
        <begin position="240"/>
        <end position="275"/>
    </location>
</feature>
<dbReference type="STRING" id="414684.RC1_0332"/>
<keyword evidence="4" id="KW-0732">Signal</keyword>
<dbReference type="InterPro" id="IPR000801">
    <property type="entry name" value="Esterase-like"/>
</dbReference>
<dbReference type="EMBL" id="CP000613">
    <property type="protein sequence ID" value="ACI97780.1"/>
    <property type="molecule type" value="Genomic_DNA"/>
</dbReference>
<protein>
    <recommendedName>
        <fullName evidence="7">Acyl-CoA:diacylglycerol acyltransferase</fullName>
    </recommendedName>
</protein>
<reference evidence="5 6" key="1">
    <citation type="journal article" date="2010" name="BMC Genomics">
        <title>Metabolic flexibility revealed in the genome of the cyst-forming alpha-1 proteobacterium Rhodospirillum centenum.</title>
        <authorList>
            <person name="Lu Y.K."/>
            <person name="Marden J."/>
            <person name="Han M."/>
            <person name="Swingley W.D."/>
            <person name="Mastrian S.D."/>
            <person name="Chowdhury S.R."/>
            <person name="Hao J."/>
            <person name="Helmy T."/>
            <person name="Kim S."/>
            <person name="Kurdoglu A.A."/>
            <person name="Matthies H.J."/>
            <person name="Rollo D."/>
            <person name="Stothard P."/>
            <person name="Blankenship R.E."/>
            <person name="Bauer C.E."/>
            <person name="Touchman J.W."/>
        </authorList>
    </citation>
    <scope>NUCLEOTIDE SEQUENCE [LARGE SCALE GENOMIC DNA]</scope>
    <source>
        <strain evidence="6">ATCC 51521 / SW</strain>
    </source>
</reference>
<gene>
    <name evidence="5" type="ordered locus">RC1_0332</name>
</gene>
<dbReference type="OrthoDB" id="5523653at2"/>
<evidence type="ECO:0008006" key="7">
    <source>
        <dbReference type="Google" id="ProtNLM"/>
    </source>
</evidence>
<proteinExistence type="inferred from homology"/>
<dbReference type="KEGG" id="rce:RC1_0332"/>
<evidence type="ECO:0000256" key="4">
    <source>
        <dbReference type="SAM" id="SignalP"/>
    </source>
</evidence>
<name>B6IQP4_RHOCS</name>
<dbReference type="Gene3D" id="3.40.50.1820">
    <property type="entry name" value="alpha/beta hydrolase"/>
    <property type="match status" value="1"/>
</dbReference>
<keyword evidence="6" id="KW-1185">Reference proteome</keyword>